<feature type="active site" description="Proton acceptor" evidence="3">
    <location>
        <position position="500"/>
    </location>
</feature>
<dbReference type="GO" id="GO:0005975">
    <property type="term" value="P:carbohydrate metabolic process"/>
    <property type="evidence" value="ECO:0007669"/>
    <property type="project" value="InterPro"/>
</dbReference>
<dbReference type="GO" id="GO:0006027">
    <property type="term" value="P:glycosaminoglycan catabolic process"/>
    <property type="evidence" value="ECO:0007669"/>
    <property type="project" value="InterPro"/>
</dbReference>
<dbReference type="InterPro" id="IPR024200">
    <property type="entry name" value="Chondroitinase_ABC_I"/>
</dbReference>
<evidence type="ECO:0000259" key="6">
    <source>
        <dbReference type="Pfam" id="PF02278"/>
    </source>
</evidence>
<dbReference type="PANTHER" id="PTHR37322">
    <property type="match status" value="1"/>
</dbReference>
<dbReference type="InterPro" id="IPR008929">
    <property type="entry name" value="Chondroitin_lyas"/>
</dbReference>
<evidence type="ECO:0000256" key="5">
    <source>
        <dbReference type="SAM" id="MobiDB-lite"/>
    </source>
</evidence>
<dbReference type="GO" id="GO:0042597">
    <property type="term" value="C:periplasmic space"/>
    <property type="evidence" value="ECO:0007669"/>
    <property type="project" value="TreeGrafter"/>
</dbReference>
<dbReference type="GO" id="GO:0046872">
    <property type="term" value="F:metal ion binding"/>
    <property type="evidence" value="ECO:0007669"/>
    <property type="project" value="UniProtKB-KW"/>
</dbReference>
<dbReference type="GO" id="GO:0030246">
    <property type="term" value="F:carbohydrate binding"/>
    <property type="evidence" value="ECO:0007669"/>
    <property type="project" value="InterPro"/>
</dbReference>
<dbReference type="EMBL" id="RJLM01000003">
    <property type="protein sequence ID" value="RWX55855.1"/>
    <property type="molecule type" value="Genomic_DNA"/>
</dbReference>
<dbReference type="Proteomes" id="UP000287563">
    <property type="component" value="Unassembled WGS sequence"/>
</dbReference>
<gene>
    <name evidence="9" type="ORF">EDI28_11040</name>
</gene>
<dbReference type="InterPro" id="IPR039174">
    <property type="entry name" value="Chondroitin_ABC_lyase"/>
</dbReference>
<keyword evidence="4" id="KW-0479">Metal-binding</keyword>
<protein>
    <submittedName>
        <fullName evidence="9">Chondroitinase</fullName>
    </submittedName>
</protein>
<dbReference type="InterPro" id="IPR003159">
    <property type="entry name" value="Lyase_8_central_dom"/>
</dbReference>
<accession>A0A444JRX3</accession>
<dbReference type="InterPro" id="IPR015176">
    <property type="entry name" value="Lyase_N"/>
</dbReference>
<dbReference type="AlphaFoldDB" id="A0A444JRX3"/>
<evidence type="ECO:0000256" key="2">
    <source>
        <dbReference type="ARBA" id="ARBA00023239"/>
    </source>
</evidence>
<evidence type="ECO:0000313" key="10">
    <source>
        <dbReference type="Proteomes" id="UP000287563"/>
    </source>
</evidence>
<dbReference type="Gene3D" id="2.70.98.10">
    <property type="match status" value="1"/>
</dbReference>
<feature type="binding site" evidence="4">
    <location>
        <position position="195"/>
    </location>
    <ligand>
        <name>Ca(2+)</name>
        <dbReference type="ChEBI" id="CHEBI:29108"/>
    </ligand>
</feature>
<dbReference type="SUPFAM" id="SSF74650">
    <property type="entry name" value="Galactose mutarotase-like"/>
    <property type="match status" value="1"/>
</dbReference>
<evidence type="ECO:0000313" key="9">
    <source>
        <dbReference type="EMBL" id="RWX55855.1"/>
    </source>
</evidence>
<feature type="region of interest" description="Disordered" evidence="5">
    <location>
        <begin position="31"/>
        <end position="52"/>
    </location>
</feature>
<feature type="binding site" evidence="4">
    <location>
        <position position="91"/>
    </location>
    <ligand>
        <name>Ca(2+)</name>
        <dbReference type="ChEBI" id="CHEBI:29108"/>
    </ligand>
</feature>
<keyword evidence="2" id="KW-0456">Lyase</keyword>
<feature type="domain" description="Lyase catalytic" evidence="8">
    <location>
        <begin position="272"/>
        <end position="600"/>
    </location>
</feature>
<feature type="binding site" evidence="4">
    <location>
        <position position="88"/>
    </location>
    <ligand>
        <name>Ca(2+)</name>
        <dbReference type="ChEBI" id="CHEBI:29108"/>
    </ligand>
</feature>
<dbReference type="Gene3D" id="1.50.10.100">
    <property type="entry name" value="Chondroitin AC/alginate lyase"/>
    <property type="match status" value="1"/>
</dbReference>
<dbReference type="GO" id="GO:0005576">
    <property type="term" value="C:extracellular region"/>
    <property type="evidence" value="ECO:0007669"/>
    <property type="project" value="InterPro"/>
</dbReference>
<evidence type="ECO:0000256" key="4">
    <source>
        <dbReference type="PIRSR" id="PIRSR034515-3"/>
    </source>
</evidence>
<proteinExistence type="inferred from homology"/>
<dbReference type="SUPFAM" id="SSF49863">
    <property type="entry name" value="Hyaluronate lyase-like, C-terminal domain"/>
    <property type="match status" value="1"/>
</dbReference>
<dbReference type="SUPFAM" id="SSF49785">
    <property type="entry name" value="Galactose-binding domain-like"/>
    <property type="match status" value="1"/>
</dbReference>
<dbReference type="InterPro" id="IPR011071">
    <property type="entry name" value="Lyase_8-like_C"/>
</dbReference>
<dbReference type="InterPro" id="IPR015177">
    <property type="entry name" value="Lyase_catalyt"/>
</dbReference>
<feature type="domain" description="Lyase N-terminal" evidence="7">
    <location>
        <begin position="62"/>
        <end position="215"/>
    </location>
</feature>
<dbReference type="PIRSF" id="PIRSF034515">
    <property type="entry name" value="Chondroitinase"/>
    <property type="match status" value="1"/>
</dbReference>
<dbReference type="Pfam" id="PF09093">
    <property type="entry name" value="Lyase_catalyt"/>
    <property type="match status" value="1"/>
</dbReference>
<reference evidence="9 10" key="1">
    <citation type="submission" date="2018-11" db="EMBL/GenBank/DDBJ databases">
        <title>Photobacterium sp. BEI247 sp. nov., a marine bacterium isolated from Yongle Blue Hole in the South China Sea.</title>
        <authorList>
            <person name="Wang X."/>
        </authorList>
    </citation>
    <scope>NUCLEOTIDE SEQUENCE [LARGE SCALE GENOMIC DNA]</scope>
    <source>
        <strain evidence="10">BEI247</strain>
    </source>
</reference>
<dbReference type="Gene3D" id="2.60.220.10">
    <property type="entry name" value="Polysaccharide lyase family 8-like, C-terminal"/>
    <property type="match status" value="1"/>
</dbReference>
<dbReference type="GO" id="GO:0034000">
    <property type="term" value="F:chondroitin-sulfate-ABC endolyase activity"/>
    <property type="evidence" value="ECO:0007669"/>
    <property type="project" value="InterPro"/>
</dbReference>
<dbReference type="InterPro" id="IPR008979">
    <property type="entry name" value="Galactose-bd-like_sf"/>
</dbReference>
<feature type="active site" description="Proton acceptor" evidence="3">
    <location>
        <position position="390"/>
    </location>
</feature>
<name>A0A444JRX3_9GAMM</name>
<feature type="domain" description="Polysaccharide lyase family 8 central" evidence="6">
    <location>
        <begin position="638"/>
        <end position="883"/>
    </location>
</feature>
<keyword evidence="10" id="KW-1185">Reference proteome</keyword>
<evidence type="ECO:0000256" key="1">
    <source>
        <dbReference type="ARBA" id="ARBA00006699"/>
    </source>
</evidence>
<dbReference type="Gene3D" id="2.60.120.430">
    <property type="entry name" value="Galactose-binding lectin"/>
    <property type="match status" value="1"/>
</dbReference>
<comment type="caution">
    <text evidence="9">The sequence shown here is derived from an EMBL/GenBank/DDBJ whole genome shotgun (WGS) entry which is preliminary data.</text>
</comment>
<dbReference type="SUPFAM" id="SSF48230">
    <property type="entry name" value="Chondroitin AC/alginate lyase"/>
    <property type="match status" value="1"/>
</dbReference>
<dbReference type="InterPro" id="IPR011013">
    <property type="entry name" value="Gal_mutarotase_sf_dom"/>
</dbReference>
<feature type="compositionally biased region" description="Polar residues" evidence="5">
    <location>
        <begin position="31"/>
        <end position="46"/>
    </location>
</feature>
<dbReference type="Pfam" id="PF02278">
    <property type="entry name" value="Lyase_8"/>
    <property type="match status" value="1"/>
</dbReference>
<dbReference type="PROSITE" id="PS51257">
    <property type="entry name" value="PROKAR_LIPOPROTEIN"/>
    <property type="match status" value="1"/>
</dbReference>
<dbReference type="OrthoDB" id="6394136at2"/>
<dbReference type="InterPro" id="IPR014718">
    <property type="entry name" value="GH-type_carb-bd"/>
</dbReference>
<sequence>MKAWKKPNYLTLCIIFALGGCGNESIQNTDSLTNSGSSTNVESKQGTEGKGAQLEPGGYMYFFENGLPQAITSSSTTPLAITDEHFKDGSHSLKWAYSPNSQLRFHQKINYADDDSEITPYTFMAWVYNEQASDNTMTFKFAKDDSSQAQFSYSLNFEGWRGISVPFRDMDGTPTAGMNRLTVTAPDLAGSLLFDQVMMAVPVDNRWPTPDYQQPFVNPNVVDMASKNWTALLMYDQMLREDNPSFNFNAVFDDNQGDSAPLYRQFDQHLAVKTQATITQAKIDANLAKYAPLNITYNADGSPTGIPLDHPKRHNFLKAGIVSDETLAMLTDTMSIRTLGKTMLETAKFLRSQSLSDANRAALEKAFVDATRYALDQGWEGGSGFQIITHVGYQTREFFNAMFIARQLLADSQLLEPVQQSMMWFNATGRIYEADAQINSSNVDILNTQLQWMIKSFLLLPDQTERAAMLRQLQSWLSKTLLASDGLGGGFKPDGSVFHHSQHYPAYGKDAFNGLSGAIFGLSNSPYQISQAAHERIKDVLLKMRIYTKETRTPIVLSGRHPDGKQKISPTPFQWLALAGSPDNTEPVDTELAAAYANLRHLPSYKGIAAEAEPSGVWAMNYASMAVARGQSPAEPSNSWLATARGFSRYLVGNETYQANNLYGRYLQYGQFEITPSNLSKRAFSHDGWDWNRYPGTTTVHLPNSELRTVLNQLPGAGIEEMLLSTESYSGANTLESDSAMFAMKLHGHKKYSQQSLRANKSYFMFGNNVIALGSGIQNADGLHDTETTLFQYSIPNLEPVEINGYSVNTLGTEMALPGETALLDPAGNRYFVADTANELVRFSYQTQESNDEDDGNPTSGQFATAVIDHGKAPADGRYEYAIKIEAQDAIKPAYTVLQQDNKVHAVRSESGVEAYAFFEPATLSASNWVLASETSSQIMVKANTPADQLSLSVVNPDLALYDGQDPEQVDTNGEQIEVSIYSRSWRYQLSQPVSSRFMVKGEWKLEGNNSQVTTKVESGNTQVTVTTVDAIPQAFNLIKS</sequence>
<comment type="similarity">
    <text evidence="1">Belongs to the polysaccharide lyase 8 family.</text>
</comment>
<keyword evidence="4" id="KW-0106">Calcium</keyword>
<dbReference type="PANTHER" id="PTHR37322:SF3">
    <property type="entry name" value="CHONDROITIN SULFATE ABC EXOLYASE"/>
    <property type="match status" value="1"/>
</dbReference>
<dbReference type="Pfam" id="PF09092">
    <property type="entry name" value="Lyase_N"/>
    <property type="match status" value="1"/>
</dbReference>
<evidence type="ECO:0000259" key="7">
    <source>
        <dbReference type="Pfam" id="PF09092"/>
    </source>
</evidence>
<organism evidence="9 10">
    <name type="scientific">Photobacterium chitinilyticum</name>
    <dbReference type="NCBI Taxonomy" id="2485123"/>
    <lineage>
        <taxon>Bacteria</taxon>
        <taxon>Pseudomonadati</taxon>
        <taxon>Pseudomonadota</taxon>
        <taxon>Gammaproteobacteria</taxon>
        <taxon>Vibrionales</taxon>
        <taxon>Vibrionaceae</taxon>
        <taxon>Photobacterium</taxon>
    </lineage>
</organism>
<evidence type="ECO:0000259" key="8">
    <source>
        <dbReference type="Pfam" id="PF09093"/>
    </source>
</evidence>
<dbReference type="RefSeq" id="WP_128783875.1">
    <property type="nucleotide sequence ID" value="NZ_RJLM01000003.1"/>
</dbReference>
<feature type="active site" description="Proton donor" evidence="3">
    <location>
        <position position="507"/>
    </location>
</feature>
<evidence type="ECO:0000256" key="3">
    <source>
        <dbReference type="PIRSR" id="PIRSR034515-1"/>
    </source>
</evidence>